<gene>
    <name evidence="1" type="ORF">PFISCL1PPCAC_4632</name>
</gene>
<comment type="caution">
    <text evidence="1">The sequence shown here is derived from an EMBL/GenBank/DDBJ whole genome shotgun (WGS) entry which is preliminary data.</text>
</comment>
<protein>
    <submittedName>
        <fullName evidence="1">Uncharacterized protein</fullName>
    </submittedName>
</protein>
<accession>A0AAV5V663</accession>
<feature type="non-terminal residue" evidence="1">
    <location>
        <position position="1"/>
    </location>
</feature>
<evidence type="ECO:0000313" key="1">
    <source>
        <dbReference type="EMBL" id="GMT13335.1"/>
    </source>
</evidence>
<name>A0AAV5V663_9BILA</name>
<dbReference type="Proteomes" id="UP001432322">
    <property type="component" value="Unassembled WGS sequence"/>
</dbReference>
<sequence length="65" mass="7318">TVSSDAPSYRLAVNVLVLQGEKEGERECEERYDCGGKMGTRLQGNHGPRCERLTIQRPAEERGKR</sequence>
<dbReference type="EMBL" id="BTSY01000002">
    <property type="protein sequence ID" value="GMT13335.1"/>
    <property type="molecule type" value="Genomic_DNA"/>
</dbReference>
<reference evidence="1" key="1">
    <citation type="submission" date="2023-10" db="EMBL/GenBank/DDBJ databases">
        <title>Genome assembly of Pristionchus species.</title>
        <authorList>
            <person name="Yoshida K."/>
            <person name="Sommer R.J."/>
        </authorList>
    </citation>
    <scope>NUCLEOTIDE SEQUENCE</scope>
    <source>
        <strain evidence="1">RS5133</strain>
    </source>
</reference>
<dbReference type="AlphaFoldDB" id="A0AAV5V663"/>
<evidence type="ECO:0000313" key="2">
    <source>
        <dbReference type="Proteomes" id="UP001432322"/>
    </source>
</evidence>
<organism evidence="1 2">
    <name type="scientific">Pristionchus fissidentatus</name>
    <dbReference type="NCBI Taxonomy" id="1538716"/>
    <lineage>
        <taxon>Eukaryota</taxon>
        <taxon>Metazoa</taxon>
        <taxon>Ecdysozoa</taxon>
        <taxon>Nematoda</taxon>
        <taxon>Chromadorea</taxon>
        <taxon>Rhabditida</taxon>
        <taxon>Rhabditina</taxon>
        <taxon>Diplogasteromorpha</taxon>
        <taxon>Diplogasteroidea</taxon>
        <taxon>Neodiplogasteridae</taxon>
        <taxon>Pristionchus</taxon>
    </lineage>
</organism>
<proteinExistence type="predicted"/>
<keyword evidence="2" id="KW-1185">Reference proteome</keyword>